<dbReference type="GO" id="GO:0070382">
    <property type="term" value="C:exocytic vesicle"/>
    <property type="evidence" value="ECO:0007669"/>
    <property type="project" value="TreeGrafter"/>
</dbReference>
<dbReference type="EMBL" id="UZAN01056623">
    <property type="protein sequence ID" value="VDP91338.1"/>
    <property type="molecule type" value="Genomic_DNA"/>
</dbReference>
<dbReference type="Gene3D" id="2.60.40.150">
    <property type="entry name" value="C2 domain"/>
    <property type="match status" value="2"/>
</dbReference>
<feature type="domain" description="C2" evidence="2">
    <location>
        <begin position="94"/>
        <end position="216"/>
    </location>
</feature>
<accession>A0A183B4D1</accession>
<evidence type="ECO:0000313" key="4">
    <source>
        <dbReference type="Proteomes" id="UP000272942"/>
    </source>
</evidence>
<evidence type="ECO:0000256" key="1">
    <source>
        <dbReference type="SAM" id="Phobius"/>
    </source>
</evidence>
<dbReference type="GO" id="GO:0005544">
    <property type="term" value="F:calcium-dependent phospholipid binding"/>
    <property type="evidence" value="ECO:0007669"/>
    <property type="project" value="TreeGrafter"/>
</dbReference>
<dbReference type="WBParaSite" id="ECPE_0001410601-mRNA-1">
    <property type="protein sequence ID" value="ECPE_0001410601-mRNA-1"/>
    <property type="gene ID" value="ECPE_0001410601"/>
</dbReference>
<dbReference type="AlphaFoldDB" id="A0A183B4D1"/>
<dbReference type="CDD" id="cd00030">
    <property type="entry name" value="C2"/>
    <property type="match status" value="1"/>
</dbReference>
<keyword evidence="1" id="KW-0472">Membrane</keyword>
<dbReference type="PROSITE" id="PS50004">
    <property type="entry name" value="C2"/>
    <property type="match status" value="1"/>
</dbReference>
<name>A0A183B4D1_9TREM</name>
<evidence type="ECO:0000259" key="2">
    <source>
        <dbReference type="PROSITE" id="PS50004"/>
    </source>
</evidence>
<keyword evidence="1" id="KW-0812">Transmembrane</keyword>
<dbReference type="GO" id="GO:0030276">
    <property type="term" value="F:clathrin binding"/>
    <property type="evidence" value="ECO:0007669"/>
    <property type="project" value="TreeGrafter"/>
</dbReference>
<reference evidence="3 4" key="2">
    <citation type="submission" date="2018-11" db="EMBL/GenBank/DDBJ databases">
        <authorList>
            <consortium name="Pathogen Informatics"/>
        </authorList>
    </citation>
    <scope>NUCLEOTIDE SEQUENCE [LARGE SCALE GENOMIC DNA]</scope>
    <source>
        <strain evidence="3 4">Egypt</strain>
    </source>
</reference>
<dbReference type="GO" id="GO:0005886">
    <property type="term" value="C:plasma membrane"/>
    <property type="evidence" value="ECO:0007669"/>
    <property type="project" value="TreeGrafter"/>
</dbReference>
<evidence type="ECO:0000313" key="3">
    <source>
        <dbReference type="EMBL" id="VDP91338.1"/>
    </source>
</evidence>
<dbReference type="Pfam" id="PF00168">
    <property type="entry name" value="C2"/>
    <property type="match status" value="2"/>
</dbReference>
<proteinExistence type="predicted"/>
<dbReference type="SUPFAM" id="SSF49562">
    <property type="entry name" value="C2 domain (Calcium/lipid-binding domain, CaLB)"/>
    <property type="match status" value="2"/>
</dbReference>
<dbReference type="PANTHER" id="PTHR10024">
    <property type="entry name" value="SYNAPTOTAGMIN"/>
    <property type="match status" value="1"/>
</dbReference>
<evidence type="ECO:0000313" key="5">
    <source>
        <dbReference type="WBParaSite" id="ECPE_0001410601-mRNA-1"/>
    </source>
</evidence>
<dbReference type="OrthoDB" id="10259057at2759"/>
<dbReference type="Proteomes" id="UP000272942">
    <property type="component" value="Unassembled WGS sequence"/>
</dbReference>
<protein>
    <submittedName>
        <fullName evidence="5">C2 domain-containing protein</fullName>
    </submittedName>
</protein>
<reference evidence="5" key="1">
    <citation type="submission" date="2016-06" db="UniProtKB">
        <authorList>
            <consortium name="WormBaseParasite"/>
        </authorList>
    </citation>
    <scope>IDENTIFICATION</scope>
</reference>
<dbReference type="SMART" id="SM00239">
    <property type="entry name" value="C2"/>
    <property type="match status" value="2"/>
</dbReference>
<sequence length="347" mass="39431">MPPASVVQQSNPEHLSNNKFLVNLAVTFNVTSIPLAIFILILVLIACVLFLVVCILIARSCLRRKFVTKRKRKAIKSIYLDEIPGAMPGSDVGQYGQLEYSLEYNLDRQKLHVGVIQANNLVPRPGVDEPDPYVALTVIKQIVLFDPQKTAIRKKSRSPCWQQMFDFDIKEPELRSITLVFDVFDYDSIGQDSCIGQFRLSLVEHSDWLTPGEMTVDGMGELCIGLCYYTQYNRIDIIVYEARQLVLDSNRSLGANETKTRHEIVNPYFNEKMSFPTKAYPVDELSAICRLKRKGRLGTKHTLGTVTLGGQNDISTGRKQWDEMIKSPGKTHVMWHTLIRNPKEHSK</sequence>
<gene>
    <name evidence="3" type="ORF">ECPE_LOCUS14066</name>
</gene>
<feature type="transmembrane region" description="Helical" evidence="1">
    <location>
        <begin position="33"/>
        <end position="62"/>
    </location>
</feature>
<dbReference type="GO" id="GO:0000149">
    <property type="term" value="F:SNARE binding"/>
    <property type="evidence" value="ECO:0007669"/>
    <property type="project" value="TreeGrafter"/>
</dbReference>
<dbReference type="GO" id="GO:0005509">
    <property type="term" value="F:calcium ion binding"/>
    <property type="evidence" value="ECO:0007669"/>
    <property type="project" value="TreeGrafter"/>
</dbReference>
<dbReference type="GO" id="GO:0017156">
    <property type="term" value="P:calcium-ion regulated exocytosis"/>
    <property type="evidence" value="ECO:0007669"/>
    <property type="project" value="TreeGrafter"/>
</dbReference>
<organism evidence="5">
    <name type="scientific">Echinostoma caproni</name>
    <dbReference type="NCBI Taxonomy" id="27848"/>
    <lineage>
        <taxon>Eukaryota</taxon>
        <taxon>Metazoa</taxon>
        <taxon>Spiralia</taxon>
        <taxon>Lophotrochozoa</taxon>
        <taxon>Platyhelminthes</taxon>
        <taxon>Trematoda</taxon>
        <taxon>Digenea</taxon>
        <taxon>Plagiorchiida</taxon>
        <taxon>Echinostomata</taxon>
        <taxon>Echinostomatoidea</taxon>
        <taxon>Echinostomatidae</taxon>
        <taxon>Echinostoma</taxon>
    </lineage>
</organism>
<keyword evidence="4" id="KW-1185">Reference proteome</keyword>
<dbReference type="InterPro" id="IPR035892">
    <property type="entry name" value="C2_domain_sf"/>
</dbReference>
<dbReference type="GO" id="GO:0001786">
    <property type="term" value="F:phosphatidylserine binding"/>
    <property type="evidence" value="ECO:0007669"/>
    <property type="project" value="TreeGrafter"/>
</dbReference>
<dbReference type="InterPro" id="IPR000008">
    <property type="entry name" value="C2_dom"/>
</dbReference>
<keyword evidence="1" id="KW-1133">Transmembrane helix</keyword>